<comment type="caution">
    <text evidence="2">The sequence shown here is derived from an EMBL/GenBank/DDBJ whole genome shotgun (WGS) entry which is preliminary data.</text>
</comment>
<proteinExistence type="predicted"/>
<feature type="region of interest" description="Disordered" evidence="1">
    <location>
        <begin position="736"/>
        <end position="790"/>
    </location>
</feature>
<gene>
    <name evidence="2" type="ORF">SK128_018041</name>
</gene>
<accession>A0AAN9AAX5</accession>
<feature type="compositionally biased region" description="Polar residues" evidence="1">
    <location>
        <begin position="758"/>
        <end position="783"/>
    </location>
</feature>
<dbReference type="EMBL" id="JAXCGZ010009510">
    <property type="protein sequence ID" value="KAK7076927.1"/>
    <property type="molecule type" value="Genomic_DNA"/>
</dbReference>
<feature type="compositionally biased region" description="Basic and acidic residues" evidence="1">
    <location>
        <begin position="8"/>
        <end position="31"/>
    </location>
</feature>
<feature type="compositionally biased region" description="Polar residues" evidence="1">
    <location>
        <begin position="320"/>
        <end position="336"/>
    </location>
</feature>
<feature type="region of interest" description="Disordered" evidence="1">
    <location>
        <begin position="394"/>
        <end position="416"/>
    </location>
</feature>
<reference evidence="2 3" key="1">
    <citation type="submission" date="2023-11" db="EMBL/GenBank/DDBJ databases">
        <title>Halocaridina rubra genome assembly.</title>
        <authorList>
            <person name="Smith C."/>
        </authorList>
    </citation>
    <scope>NUCLEOTIDE SEQUENCE [LARGE SCALE GENOMIC DNA]</scope>
    <source>
        <strain evidence="2">EP-1</strain>
        <tissue evidence="2">Whole</tissue>
    </source>
</reference>
<evidence type="ECO:0000313" key="3">
    <source>
        <dbReference type="Proteomes" id="UP001381693"/>
    </source>
</evidence>
<name>A0AAN9AAX5_HALRR</name>
<organism evidence="2 3">
    <name type="scientific">Halocaridina rubra</name>
    <name type="common">Hawaiian red shrimp</name>
    <dbReference type="NCBI Taxonomy" id="373956"/>
    <lineage>
        <taxon>Eukaryota</taxon>
        <taxon>Metazoa</taxon>
        <taxon>Ecdysozoa</taxon>
        <taxon>Arthropoda</taxon>
        <taxon>Crustacea</taxon>
        <taxon>Multicrustacea</taxon>
        <taxon>Malacostraca</taxon>
        <taxon>Eumalacostraca</taxon>
        <taxon>Eucarida</taxon>
        <taxon>Decapoda</taxon>
        <taxon>Pleocyemata</taxon>
        <taxon>Caridea</taxon>
        <taxon>Atyoidea</taxon>
        <taxon>Atyidae</taxon>
        <taxon>Halocaridina</taxon>
    </lineage>
</organism>
<evidence type="ECO:0000313" key="2">
    <source>
        <dbReference type="EMBL" id="KAK7076927.1"/>
    </source>
</evidence>
<dbReference type="Proteomes" id="UP001381693">
    <property type="component" value="Unassembled WGS sequence"/>
</dbReference>
<feature type="region of interest" description="Disordered" evidence="1">
    <location>
        <begin position="1"/>
        <end position="59"/>
    </location>
</feature>
<feature type="compositionally biased region" description="Polar residues" evidence="1">
    <location>
        <begin position="32"/>
        <end position="41"/>
    </location>
</feature>
<feature type="region of interest" description="Disordered" evidence="1">
    <location>
        <begin position="644"/>
        <end position="668"/>
    </location>
</feature>
<feature type="compositionally biased region" description="Basic and acidic residues" evidence="1">
    <location>
        <begin position="337"/>
        <end position="346"/>
    </location>
</feature>
<sequence>MITKSIRKSLENKKRWKQDPQRSKEILKERSLSSNTCIPHSSSREAFRNDPPVKEEGRALPAGGYWNEWLVSRNHEPEKKLSRRNWSKRSSSRCYENVSRLPSPSPSCPPSAEEERFTIPSQYHSLPQLHSCINKDSKCNRSIDYKSHASFIPYFTRDFGSITKMPKSQKYSHTSLIDQALESLEMSSSTVTGSHTVKSESFQVSPFDHWHEGLNLPLLSTGQIESSSTSTSSSSLLTPARSPILPPLPAGVLDNCPKIPEQNIASSDASPNTDNNLESVCILSLDVTVDCKEFTRDRFKVTNINNSSESEQEMDEENLRNASLPTPILSKTLNNENGRKEDDTKSGRNSVLSIEEKYYENDDYETTEDTECNILRDEEQSQLDASIALLTTPLSTASTSTDSEKANSATGNNDDEDDFIDIDCDVKPMEALKRPLVYGYGSRPIHSLQGSSFLERRLSSASDASEYMEMDIAETLSTGKVEDVQYQKSESCMNLRETYWDYWQAKQASSKMSSNRSSLCGDYSSIESPVAATCPSQRFCYDPEVLLAHVRCPKSLEDATFKQYSAYVKSHIYDYFGDVKETLKDYGLENNHYNWISSQPELLPQTSNHQPFSKPTALDYSSEPELSYNDESIYLRGKASYKYPTLTPPSRRPPPLCKKNRSQDSGTWTYLQSSQESAPGFNAKDVYPVPLPRSTSSLSHIGPNLYNPWTHLLPDVTPPRTPRHSINYTTTVLPEAKTVSPSSCRKSLPKSPKESTAYIVNSKLTQKSGRSYVNKQSNSSSPKRSLLPNLSKVVKSPLKMQVFRSRAPEIEDSLDIVPDLPRVHPSIQTRTHTTTSSKSSSSSSSSSSASSKDSVTTVIPATARTKGSNWLLRHFGGAKSKMTAV</sequence>
<feature type="region of interest" description="Disordered" evidence="1">
    <location>
        <begin position="222"/>
        <end position="241"/>
    </location>
</feature>
<evidence type="ECO:0000256" key="1">
    <source>
        <dbReference type="SAM" id="MobiDB-lite"/>
    </source>
</evidence>
<dbReference type="AlphaFoldDB" id="A0AAN9AAX5"/>
<feature type="region of interest" description="Disordered" evidence="1">
    <location>
        <begin position="306"/>
        <end position="366"/>
    </location>
</feature>
<feature type="region of interest" description="Disordered" evidence="1">
    <location>
        <begin position="821"/>
        <end position="860"/>
    </location>
</feature>
<feature type="compositionally biased region" description="Pro residues" evidence="1">
    <location>
        <begin position="646"/>
        <end position="656"/>
    </location>
</feature>
<feature type="compositionally biased region" description="Low complexity" evidence="1">
    <location>
        <begin position="826"/>
        <end position="857"/>
    </location>
</feature>
<feature type="compositionally biased region" description="Low complexity" evidence="1">
    <location>
        <begin position="226"/>
        <end position="238"/>
    </location>
</feature>
<feature type="compositionally biased region" description="Basic and acidic residues" evidence="1">
    <location>
        <begin position="42"/>
        <end position="58"/>
    </location>
</feature>
<keyword evidence="3" id="KW-1185">Reference proteome</keyword>
<protein>
    <submittedName>
        <fullName evidence="2">Uncharacterized protein</fullName>
    </submittedName>
</protein>